<keyword evidence="4" id="KW-0813">Transport</keyword>
<comment type="similarity">
    <text evidence="16">In the central section; belongs to the NarJ/NarW family.</text>
</comment>
<keyword evidence="5" id="KW-1003">Cell membrane</keyword>
<dbReference type="KEGG" id="snq:CP978_01745"/>
<dbReference type="EMBL" id="CP023747">
    <property type="protein sequence ID" value="QEV37449.1"/>
    <property type="molecule type" value="Genomic_DNA"/>
</dbReference>
<evidence type="ECO:0000313" key="25">
    <source>
        <dbReference type="Proteomes" id="UP000031526"/>
    </source>
</evidence>
<keyword evidence="8" id="KW-0479">Metal-binding</keyword>
<dbReference type="InterPro" id="IPR051936">
    <property type="entry name" value="Heme-iron_electron_transfer"/>
</dbReference>
<evidence type="ECO:0000256" key="14">
    <source>
        <dbReference type="ARBA" id="ARBA00023136"/>
    </source>
</evidence>
<accession>A0A0B5DCD2</accession>
<evidence type="ECO:0000256" key="12">
    <source>
        <dbReference type="ARBA" id="ARBA00023004"/>
    </source>
</evidence>
<dbReference type="SUPFAM" id="SSF103501">
    <property type="entry name" value="Respiratory nitrate reductase 1 gamma chain"/>
    <property type="match status" value="1"/>
</dbReference>
<evidence type="ECO:0000256" key="11">
    <source>
        <dbReference type="ARBA" id="ARBA00023002"/>
    </source>
</evidence>
<dbReference type="InterPro" id="IPR036197">
    <property type="entry name" value="NarG-like_sf"/>
</dbReference>
<reference evidence="25" key="1">
    <citation type="submission" date="2014-09" db="EMBL/GenBank/DDBJ databases">
        <title>Sequence of the Streptomyces nodosus genome.</title>
        <authorList>
            <person name="Sweeney P."/>
            <person name="Stephens N."/>
            <person name="Murphy C."/>
            <person name="Caffrey P."/>
        </authorList>
    </citation>
    <scope>NUCLEOTIDE SEQUENCE [LARGE SCALE GENOMIC DNA]</scope>
    <source>
        <strain evidence="25">ATCC 14899</strain>
    </source>
</reference>
<evidence type="ECO:0000256" key="6">
    <source>
        <dbReference type="ARBA" id="ARBA00022617"/>
    </source>
</evidence>
<dbReference type="EMBL" id="CP009313">
    <property type="protein sequence ID" value="AJE38870.1"/>
    <property type="molecule type" value="Genomic_DNA"/>
</dbReference>
<dbReference type="GO" id="GO:0005886">
    <property type="term" value="C:plasma membrane"/>
    <property type="evidence" value="ECO:0007669"/>
    <property type="project" value="UniProtKB-SubCell"/>
</dbReference>
<evidence type="ECO:0000256" key="16">
    <source>
        <dbReference type="ARBA" id="ARBA00061095"/>
    </source>
</evidence>
<evidence type="ECO:0000256" key="17">
    <source>
        <dbReference type="ARBA" id="ARBA00061196"/>
    </source>
</evidence>
<evidence type="ECO:0000256" key="21">
    <source>
        <dbReference type="SAM" id="Phobius"/>
    </source>
</evidence>
<dbReference type="NCBIfam" id="TIGR00351">
    <property type="entry name" value="narI"/>
    <property type="match status" value="1"/>
</dbReference>
<dbReference type="HOGENOM" id="CLU_092378_0_0_11"/>
<dbReference type="GO" id="GO:0019645">
    <property type="term" value="P:anaerobic electron transport chain"/>
    <property type="evidence" value="ECO:0007669"/>
    <property type="project" value="TreeGrafter"/>
</dbReference>
<protein>
    <recommendedName>
        <fullName evidence="19">Nitrate reductase-like protein NarX</fullName>
    </recommendedName>
</protein>
<evidence type="ECO:0000313" key="23">
    <source>
        <dbReference type="EMBL" id="AJE38870.1"/>
    </source>
</evidence>
<keyword evidence="13" id="KW-0534">Nitrate assimilation</keyword>
<dbReference type="InterPro" id="IPR023234">
    <property type="entry name" value="NarG-like_domain"/>
</dbReference>
<evidence type="ECO:0000256" key="4">
    <source>
        <dbReference type="ARBA" id="ARBA00022448"/>
    </source>
</evidence>
<feature type="transmembrane region" description="Helical" evidence="21">
    <location>
        <begin position="6"/>
        <end position="26"/>
    </location>
</feature>
<evidence type="ECO:0000256" key="3">
    <source>
        <dbReference type="ARBA" id="ARBA00004651"/>
    </source>
</evidence>
<evidence type="ECO:0000256" key="9">
    <source>
        <dbReference type="ARBA" id="ARBA00022982"/>
    </source>
</evidence>
<proteinExistence type="inferred from homology"/>
<keyword evidence="11 24" id="KW-0560">Oxidoreductase</keyword>
<keyword evidence="12 20" id="KW-0408">Iron</keyword>
<comment type="similarity">
    <text evidence="18">In the N-terminal section; belongs to the nitrate reductase alpha subunit family.</text>
</comment>
<dbReference type="STRING" id="40318.SNOD_01380"/>
<evidence type="ECO:0000256" key="13">
    <source>
        <dbReference type="ARBA" id="ARBA00023063"/>
    </source>
</evidence>
<dbReference type="RefSeq" id="WP_043436974.1">
    <property type="nucleotide sequence ID" value="NZ_CP009313.1"/>
</dbReference>
<feature type="binding site" description="axial binding residue" evidence="20">
    <location>
        <position position="66"/>
    </location>
    <ligand>
        <name>heme b</name>
        <dbReference type="ChEBI" id="CHEBI:60344"/>
        <label>2</label>
    </ligand>
    <ligandPart>
        <name>Fe</name>
        <dbReference type="ChEBI" id="CHEBI:18248"/>
    </ligandPart>
</feature>
<evidence type="ECO:0000256" key="1">
    <source>
        <dbReference type="ARBA" id="ARBA00001942"/>
    </source>
</evidence>
<dbReference type="AlphaFoldDB" id="A0A0B5DCD2"/>
<dbReference type="Proteomes" id="UP000031526">
    <property type="component" value="Chromosome"/>
</dbReference>
<keyword evidence="25" id="KW-1185">Reference proteome</keyword>
<sequence length="247" mass="28188">MSSWDLWWWVILPYLALVTFVVGHVWRWRYDRFGWTSRSTQLQERRLLKWGGPLFHYGTFAAIAGHIMGILIPESFTRWLGIPEGAYRWFSSIGGTIAALAVIFGVVILAFRRTTVPKVRATTSPVDWVALLLLAVVIVLGIIPTMGINLLGAGYDYRQSVALWFRGLFAGNPDVAAISHAPLIYQVHATAAWAILAVWPFTRLVHAWSVPLWYLWRPFILYRSRTAAHPTEPGTSGRRWRRIGVRY</sequence>
<name>A0A0B5DCD2_9ACTN</name>
<feature type="transmembrane region" description="Helical" evidence="21">
    <location>
        <begin position="89"/>
        <end position="111"/>
    </location>
</feature>
<reference evidence="23 25" key="2">
    <citation type="journal article" date="2016" name="Appl. Microbiol. Biotechnol.">
        <title>Exploiting the genome sequence of Streptomyces nodosus for enhanced antibiotic production.</title>
        <authorList>
            <person name="Sweeney P."/>
            <person name="Murphy C.D."/>
            <person name="Caffrey P."/>
        </authorList>
    </citation>
    <scope>NUCLEOTIDE SEQUENCE [LARGE SCALE GENOMIC DNA]</scope>
    <source>
        <strain evidence="23 25">ATCC 14899</strain>
    </source>
</reference>
<dbReference type="Gene3D" id="1.20.950.20">
    <property type="entry name" value="Transmembrane di-heme cytochromes, Chain C"/>
    <property type="match status" value="1"/>
</dbReference>
<dbReference type="GO" id="GO:0042128">
    <property type="term" value="P:nitrate assimilation"/>
    <property type="evidence" value="ECO:0007669"/>
    <property type="project" value="UniProtKB-KW"/>
</dbReference>
<comment type="function">
    <text evidence="15">Does not seem to have nitrate reductase activity.</text>
</comment>
<dbReference type="InterPro" id="IPR003816">
    <property type="entry name" value="Nitrate_red_gam"/>
</dbReference>
<comment type="cofactor">
    <cofactor evidence="2">
        <name>heme b</name>
        <dbReference type="ChEBI" id="CHEBI:60344"/>
    </cofactor>
</comment>
<dbReference type="GO" id="GO:0009325">
    <property type="term" value="C:nitrate reductase complex"/>
    <property type="evidence" value="ECO:0007669"/>
    <property type="project" value="InterPro"/>
</dbReference>
<keyword evidence="14 21" id="KW-0472">Membrane</keyword>
<dbReference type="FunFam" id="1.20.950.20:FF:000001">
    <property type="entry name" value="Respiratory nitrate reductase subunit gamma"/>
    <property type="match status" value="1"/>
</dbReference>
<evidence type="ECO:0000256" key="2">
    <source>
        <dbReference type="ARBA" id="ARBA00001970"/>
    </source>
</evidence>
<dbReference type="GO" id="GO:0008940">
    <property type="term" value="F:nitrate reductase activity"/>
    <property type="evidence" value="ECO:0007669"/>
    <property type="project" value="InterPro"/>
</dbReference>
<feature type="binding site" description="axial binding residue" evidence="20">
    <location>
        <position position="56"/>
    </location>
    <ligand>
        <name>heme b</name>
        <dbReference type="ChEBI" id="CHEBI:60344"/>
        <label>1</label>
    </ligand>
    <ligandPart>
        <name>Fe</name>
        <dbReference type="ChEBI" id="CHEBI:18248"/>
    </ligandPart>
</feature>
<feature type="transmembrane region" description="Helical" evidence="21">
    <location>
        <begin position="191"/>
        <end position="216"/>
    </location>
</feature>
<feature type="transmembrane region" description="Helical" evidence="21">
    <location>
        <begin position="131"/>
        <end position="155"/>
    </location>
</feature>
<dbReference type="GO" id="GO:0009055">
    <property type="term" value="F:electron transfer activity"/>
    <property type="evidence" value="ECO:0007669"/>
    <property type="project" value="TreeGrafter"/>
</dbReference>
<comment type="cofactor">
    <cofactor evidence="1">
        <name>Mo-bis(molybdopterin guanine dinucleotide)</name>
        <dbReference type="ChEBI" id="CHEBI:60539"/>
    </cofactor>
</comment>
<dbReference type="Pfam" id="PF02665">
    <property type="entry name" value="Nitrate_red_gam"/>
    <property type="match status" value="1"/>
</dbReference>
<feature type="binding site" description="axial binding residue" evidence="20">
    <location>
        <position position="206"/>
    </location>
    <ligand>
        <name>heme b</name>
        <dbReference type="ChEBI" id="CHEBI:60344"/>
        <label>1</label>
    </ligand>
    <ligandPart>
        <name>Fe</name>
        <dbReference type="ChEBI" id="CHEBI:18248"/>
    </ligandPart>
</feature>
<dbReference type="GO" id="GO:0046872">
    <property type="term" value="F:metal ion binding"/>
    <property type="evidence" value="ECO:0007669"/>
    <property type="project" value="UniProtKB-KW"/>
</dbReference>
<keyword evidence="9" id="KW-0249">Electron transport</keyword>
<dbReference type="GO" id="GO:0020037">
    <property type="term" value="F:heme binding"/>
    <property type="evidence" value="ECO:0007669"/>
    <property type="project" value="TreeGrafter"/>
</dbReference>
<evidence type="ECO:0000256" key="5">
    <source>
        <dbReference type="ARBA" id="ARBA00022475"/>
    </source>
</evidence>
<gene>
    <name evidence="24" type="primary">narI</name>
    <name evidence="24" type="ORF">CP978_01745</name>
    <name evidence="23" type="ORF">SNOD_01380</name>
</gene>
<evidence type="ECO:0000256" key="18">
    <source>
        <dbReference type="ARBA" id="ARBA00061480"/>
    </source>
</evidence>
<keyword evidence="6 20" id="KW-0349">Heme</keyword>
<comment type="subcellular location">
    <subcellularLocation>
        <location evidence="3">Cell membrane</location>
        <topology evidence="3">Multi-pass membrane protein</topology>
    </subcellularLocation>
</comment>
<dbReference type="OrthoDB" id="9788113at2"/>
<evidence type="ECO:0000313" key="26">
    <source>
        <dbReference type="Proteomes" id="UP000325763"/>
    </source>
</evidence>
<dbReference type="PANTHER" id="PTHR30598">
    <property type="entry name" value="NITRATE REDUCTASE PRIVATE CHAPERONE, REDOX ENZYME MATURATION PROTEIN REMP FAMILY"/>
    <property type="match status" value="1"/>
</dbReference>
<evidence type="ECO:0000256" key="7">
    <source>
        <dbReference type="ARBA" id="ARBA00022692"/>
    </source>
</evidence>
<comment type="similarity">
    <text evidence="17">In the C-terminal section; belongs to the nitrate reductase gamma subunit family.</text>
</comment>
<feature type="transmembrane region" description="Helical" evidence="21">
    <location>
        <begin position="47"/>
        <end position="69"/>
    </location>
</feature>
<keyword evidence="7 21" id="KW-0812">Transmembrane</keyword>
<evidence type="ECO:0000256" key="15">
    <source>
        <dbReference type="ARBA" id="ARBA00056200"/>
    </source>
</evidence>
<reference evidence="24 26" key="3">
    <citation type="submission" date="2017-09" db="EMBL/GenBank/DDBJ databases">
        <title>Streptomyces genome completion.</title>
        <authorList>
            <person name="Lee N."/>
            <person name="Cho B.-K."/>
        </authorList>
    </citation>
    <scope>NUCLEOTIDE SEQUENCE [LARGE SCALE GENOMIC DNA]</scope>
    <source>
        <strain evidence="24 26">ATCC 14899</strain>
    </source>
</reference>
<evidence type="ECO:0000256" key="10">
    <source>
        <dbReference type="ARBA" id="ARBA00022989"/>
    </source>
</evidence>
<dbReference type="Proteomes" id="UP000325763">
    <property type="component" value="Chromosome"/>
</dbReference>
<dbReference type="PANTHER" id="PTHR30598:SF3">
    <property type="entry name" value="RESPIRATORY NITRATE REDUCTASE 1 GAMMA CHAIN"/>
    <property type="match status" value="1"/>
</dbReference>
<evidence type="ECO:0000313" key="24">
    <source>
        <dbReference type="EMBL" id="QEV37449.1"/>
    </source>
</evidence>
<organism evidence="23 25">
    <name type="scientific">Streptomyces nodosus</name>
    <dbReference type="NCBI Taxonomy" id="40318"/>
    <lineage>
        <taxon>Bacteria</taxon>
        <taxon>Bacillati</taxon>
        <taxon>Actinomycetota</taxon>
        <taxon>Actinomycetes</taxon>
        <taxon>Kitasatosporales</taxon>
        <taxon>Streptomycetaceae</taxon>
        <taxon>Streptomyces</taxon>
    </lineage>
</organism>
<evidence type="ECO:0000256" key="19">
    <source>
        <dbReference type="ARBA" id="ARBA00071287"/>
    </source>
</evidence>
<feature type="binding site" description="axial binding residue" evidence="20">
    <location>
        <position position="188"/>
    </location>
    <ligand>
        <name>heme b</name>
        <dbReference type="ChEBI" id="CHEBI:60344"/>
        <label>1</label>
    </ligand>
    <ligandPart>
        <name>Fe</name>
        <dbReference type="ChEBI" id="CHEBI:18248"/>
    </ligandPart>
</feature>
<keyword evidence="10 21" id="KW-1133">Transmembrane helix</keyword>
<feature type="domain" description="NarG-like" evidence="22">
    <location>
        <begin position="7"/>
        <end position="225"/>
    </location>
</feature>
<evidence type="ECO:0000256" key="20">
    <source>
        <dbReference type="PIRSR" id="PIRSR603816-1"/>
    </source>
</evidence>
<evidence type="ECO:0000259" key="22">
    <source>
        <dbReference type="Pfam" id="PF02665"/>
    </source>
</evidence>
<evidence type="ECO:0000256" key="8">
    <source>
        <dbReference type="ARBA" id="ARBA00022723"/>
    </source>
</evidence>